<protein>
    <recommendedName>
        <fullName evidence="4">A-kinase anchor protein 13-like</fullName>
    </recommendedName>
</protein>
<evidence type="ECO:0000313" key="2">
    <source>
        <dbReference type="EMBL" id="KAK5934840.1"/>
    </source>
</evidence>
<dbReference type="InterPro" id="IPR051632">
    <property type="entry name" value="Rho_GEF"/>
</dbReference>
<proteinExistence type="predicted"/>
<dbReference type="AlphaFoldDB" id="A0AAN8E6X2"/>
<feature type="compositionally biased region" description="Low complexity" evidence="1">
    <location>
        <begin position="488"/>
        <end position="499"/>
    </location>
</feature>
<dbReference type="PANTHER" id="PTHR13944">
    <property type="entry name" value="AGAP007712-PA"/>
    <property type="match status" value="1"/>
</dbReference>
<feature type="compositionally biased region" description="Basic and acidic residues" evidence="1">
    <location>
        <begin position="317"/>
        <end position="332"/>
    </location>
</feature>
<feature type="region of interest" description="Disordered" evidence="1">
    <location>
        <begin position="317"/>
        <end position="566"/>
    </location>
</feature>
<feature type="compositionally biased region" description="Basic and acidic residues" evidence="1">
    <location>
        <begin position="449"/>
        <end position="469"/>
    </location>
</feature>
<name>A0AAN8E6X2_CHAGU</name>
<dbReference type="GO" id="GO:0005886">
    <property type="term" value="C:plasma membrane"/>
    <property type="evidence" value="ECO:0007669"/>
    <property type="project" value="TreeGrafter"/>
</dbReference>
<comment type="caution">
    <text evidence="2">The sequence shown here is derived from an EMBL/GenBank/DDBJ whole genome shotgun (WGS) entry which is preliminary data.</text>
</comment>
<feature type="compositionally biased region" description="Basic and acidic residues" evidence="1">
    <location>
        <begin position="427"/>
        <end position="440"/>
    </location>
</feature>
<dbReference type="Gene3D" id="1.25.40.20">
    <property type="entry name" value="Ankyrin repeat-containing domain"/>
    <property type="match status" value="1"/>
</dbReference>
<sequence length="593" mass="63835">MGAISPYPQFKGRCVITVQLADEELAEDGVDYFLLFAGSTQRHLTSTLRSSHDTLQALCPAHDCCEAVFVTLCSASRGPPEDLTPGHVTPLGEHRFSFVQDLAFDMAQFLVSTAGRSDGLDGALLLDECQIPLQECERLDESLELALHHLLLPPGWSLLGNKLSNSTDLDPQETLLHFSARRGLYRVTHFLLQQPGAREALRLANRQGHTPSAVAELRGNERLVELLTQAEPDGDTESVQPVCTDARVVCHLPRLNTHTLTLRIHPGLDPPTLQRSVEQLLHLKLHLRGVPALELHVGSLHTAAECGDGVEQTTGRERLQLSESSETPREAESCSVESSSSSVDCGHGETGSAERDLGLSLSAPTSDARPTEHGLGPRVCPRSNPGREYCRPEQGGRGRPVGPTQSVSSAAEEESLAVGICLPPTEGSDKQAEETDKDEAAIWEGQEVGEGKDRSEQEAEESTVGKREEDTDPITPRGDAETSIMGQSPSSEGSEASDASDSDIKECCEEGGTNGDVSLEQEGLTELVSDPSSTLRDGADAIQEPQSSLSIEGLREGEPPPDTTAWNKTRKQLLGITLQSSSRQQKQVVMLGV</sequence>
<keyword evidence="3" id="KW-1185">Reference proteome</keyword>
<accession>A0AAN8E6X2</accession>
<organism evidence="2 3">
    <name type="scientific">Champsocephalus gunnari</name>
    <name type="common">Mackerel icefish</name>
    <dbReference type="NCBI Taxonomy" id="52237"/>
    <lineage>
        <taxon>Eukaryota</taxon>
        <taxon>Metazoa</taxon>
        <taxon>Chordata</taxon>
        <taxon>Craniata</taxon>
        <taxon>Vertebrata</taxon>
        <taxon>Euteleostomi</taxon>
        <taxon>Actinopterygii</taxon>
        <taxon>Neopterygii</taxon>
        <taxon>Teleostei</taxon>
        <taxon>Neoteleostei</taxon>
        <taxon>Acanthomorphata</taxon>
        <taxon>Eupercaria</taxon>
        <taxon>Perciformes</taxon>
        <taxon>Notothenioidei</taxon>
        <taxon>Channichthyidae</taxon>
        <taxon>Champsocephalus</taxon>
    </lineage>
</organism>
<dbReference type="Proteomes" id="UP001331515">
    <property type="component" value="Unassembled WGS sequence"/>
</dbReference>
<dbReference type="PANTHER" id="PTHR13944:SF23">
    <property type="entry name" value="RHO GUANINE NUCLEOTIDE EXCHANGE FACTOR 18"/>
    <property type="match status" value="1"/>
</dbReference>
<dbReference type="SUPFAM" id="SSF48403">
    <property type="entry name" value="Ankyrin repeat"/>
    <property type="match status" value="1"/>
</dbReference>
<evidence type="ECO:0008006" key="4">
    <source>
        <dbReference type="Google" id="ProtNLM"/>
    </source>
</evidence>
<reference evidence="2 3" key="1">
    <citation type="journal article" date="2023" name="Mol. Biol. Evol.">
        <title>Genomics of Secondarily Temperate Adaptation in the Only Non-Antarctic Icefish.</title>
        <authorList>
            <person name="Rivera-Colon A.G."/>
            <person name="Rayamajhi N."/>
            <person name="Minhas B.F."/>
            <person name="Madrigal G."/>
            <person name="Bilyk K.T."/>
            <person name="Yoon V."/>
            <person name="Hune M."/>
            <person name="Gregory S."/>
            <person name="Cheng C.H.C."/>
            <person name="Catchen J.M."/>
        </authorList>
    </citation>
    <scope>NUCLEOTIDE SEQUENCE [LARGE SCALE GENOMIC DNA]</scope>
    <source>
        <tissue evidence="2">White muscle</tissue>
    </source>
</reference>
<evidence type="ECO:0000313" key="3">
    <source>
        <dbReference type="Proteomes" id="UP001331515"/>
    </source>
</evidence>
<dbReference type="InterPro" id="IPR036770">
    <property type="entry name" value="Ankyrin_rpt-contain_sf"/>
</dbReference>
<dbReference type="EMBL" id="JAURVH010001513">
    <property type="protein sequence ID" value="KAK5934840.1"/>
    <property type="molecule type" value="Genomic_DNA"/>
</dbReference>
<feature type="compositionally biased region" description="Low complexity" evidence="1">
    <location>
        <begin position="333"/>
        <end position="343"/>
    </location>
</feature>
<evidence type="ECO:0000256" key="1">
    <source>
        <dbReference type="SAM" id="MobiDB-lite"/>
    </source>
</evidence>
<gene>
    <name evidence="2" type="ORF">CgunFtcFv8_020259</name>
</gene>
<dbReference type="GO" id="GO:0035023">
    <property type="term" value="P:regulation of Rho protein signal transduction"/>
    <property type="evidence" value="ECO:0007669"/>
    <property type="project" value="TreeGrafter"/>
</dbReference>